<reference evidence="2 3" key="1">
    <citation type="submission" date="2014-02" db="EMBL/GenBank/DDBJ databases">
        <title>The small core and large imbalanced accessory genome model reveals a collaborative survival strategy of Sorangium cellulosum strains in nature.</title>
        <authorList>
            <person name="Han K."/>
            <person name="Peng R."/>
            <person name="Blom J."/>
            <person name="Li Y.-Z."/>
        </authorList>
    </citation>
    <scope>NUCLEOTIDE SEQUENCE [LARGE SCALE GENOMIC DNA]</scope>
    <source>
        <strain evidence="2 3">So0008-312</strain>
    </source>
</reference>
<evidence type="ECO:0000313" key="2">
    <source>
        <dbReference type="EMBL" id="KYF65218.1"/>
    </source>
</evidence>
<feature type="region of interest" description="Disordered" evidence="1">
    <location>
        <begin position="1"/>
        <end position="25"/>
    </location>
</feature>
<evidence type="ECO:0000313" key="3">
    <source>
        <dbReference type="Proteomes" id="UP000075260"/>
    </source>
</evidence>
<name>A0A150QC69_SORCE</name>
<dbReference type="OrthoDB" id="8852350at2"/>
<sequence>MALPPSAQIDAAVRGETPGDGNPPANALGRVYTTQREGTQVALLDEQLARQLAAEAARKAAEDAAKRAAPGALSALGPAAGGAAAGAGVWGMLAGAIGLVGISRTQALTEDALTDPYHRPMRTPFLGLDMGLSTRATPRLDSNVQVRRPPCLVGRHGDLKRICKLLPGEGSQSHHIVPDEFVRSGTRNGSAYRIISEDDGAAICIPGNAFIKGTLHNAIHADLNNILNSKVAAGESTDGTLPLSEVIGSSLRVTVAYKPECTAQIIREVGRAFQGVDTTQRVKIR</sequence>
<dbReference type="Proteomes" id="UP000075260">
    <property type="component" value="Unassembled WGS sequence"/>
</dbReference>
<dbReference type="RefSeq" id="WP_061611240.1">
    <property type="nucleotide sequence ID" value="NZ_JEMA01000849.1"/>
</dbReference>
<evidence type="ECO:0000256" key="1">
    <source>
        <dbReference type="SAM" id="MobiDB-lite"/>
    </source>
</evidence>
<dbReference type="AlphaFoldDB" id="A0A150QC69"/>
<dbReference type="EMBL" id="JEMA01000849">
    <property type="protein sequence ID" value="KYF65218.1"/>
    <property type="molecule type" value="Genomic_DNA"/>
</dbReference>
<organism evidence="2 3">
    <name type="scientific">Sorangium cellulosum</name>
    <name type="common">Polyangium cellulosum</name>
    <dbReference type="NCBI Taxonomy" id="56"/>
    <lineage>
        <taxon>Bacteria</taxon>
        <taxon>Pseudomonadati</taxon>
        <taxon>Myxococcota</taxon>
        <taxon>Polyangia</taxon>
        <taxon>Polyangiales</taxon>
        <taxon>Polyangiaceae</taxon>
        <taxon>Sorangium</taxon>
    </lineage>
</organism>
<comment type="caution">
    <text evidence="2">The sequence shown here is derived from an EMBL/GenBank/DDBJ whole genome shotgun (WGS) entry which is preliminary data.</text>
</comment>
<proteinExistence type="predicted"/>
<accession>A0A150QC69</accession>
<gene>
    <name evidence="2" type="ORF">BE15_02370</name>
</gene>
<protein>
    <submittedName>
        <fullName evidence="2">Uncharacterized protein</fullName>
    </submittedName>
</protein>